<dbReference type="PANTHER" id="PTHR43557:SF2">
    <property type="entry name" value="RIESKE DOMAIN-CONTAINING PROTEIN-RELATED"/>
    <property type="match status" value="1"/>
</dbReference>
<dbReference type="Gene3D" id="3.30.390.30">
    <property type="match status" value="1"/>
</dbReference>
<evidence type="ECO:0000313" key="8">
    <source>
        <dbReference type="Proteomes" id="UP000626148"/>
    </source>
</evidence>
<dbReference type="Gene3D" id="3.50.50.60">
    <property type="entry name" value="FAD/NAD(P)-binding domain"/>
    <property type="match status" value="2"/>
</dbReference>
<dbReference type="PRINTS" id="PR00411">
    <property type="entry name" value="PNDRDTASEI"/>
</dbReference>
<protein>
    <submittedName>
        <fullName evidence="7">Pyridine nucleotide-disulfide oxidoreductase</fullName>
    </submittedName>
</protein>
<dbReference type="InterPro" id="IPR016156">
    <property type="entry name" value="FAD/NAD-linked_Rdtase_dimer_sf"/>
</dbReference>
<feature type="domain" description="FAD/NAD(P)-binding" evidence="5">
    <location>
        <begin position="8"/>
        <end position="287"/>
    </location>
</feature>
<evidence type="ECO:0000256" key="2">
    <source>
        <dbReference type="ARBA" id="ARBA00022630"/>
    </source>
</evidence>
<dbReference type="InterPro" id="IPR028202">
    <property type="entry name" value="Reductase_C"/>
</dbReference>
<dbReference type="GO" id="GO:0016651">
    <property type="term" value="F:oxidoreductase activity, acting on NAD(P)H"/>
    <property type="evidence" value="ECO:0007669"/>
    <property type="project" value="TreeGrafter"/>
</dbReference>
<evidence type="ECO:0000256" key="3">
    <source>
        <dbReference type="ARBA" id="ARBA00022827"/>
    </source>
</evidence>
<dbReference type="InterPro" id="IPR023753">
    <property type="entry name" value="FAD/NAD-binding_dom"/>
</dbReference>
<gene>
    <name evidence="7" type="ORF">GCM10007392_10050</name>
</gene>
<comment type="caution">
    <text evidence="7">The sequence shown here is derived from an EMBL/GenBank/DDBJ whole genome shotgun (WGS) entry which is preliminary data.</text>
</comment>
<dbReference type="Pfam" id="PF14759">
    <property type="entry name" value="Reductase_C"/>
    <property type="match status" value="1"/>
</dbReference>
<accession>A0A918N6V8</accession>
<dbReference type="PANTHER" id="PTHR43557">
    <property type="entry name" value="APOPTOSIS-INDUCING FACTOR 1"/>
    <property type="match status" value="1"/>
</dbReference>
<proteinExistence type="predicted"/>
<keyword evidence="3" id="KW-0274">FAD</keyword>
<name>A0A918N6V8_9GAMM</name>
<dbReference type="PRINTS" id="PR00368">
    <property type="entry name" value="FADPNR"/>
</dbReference>
<reference evidence="7" key="1">
    <citation type="journal article" date="2014" name="Int. J. Syst. Evol. Microbiol.">
        <title>Complete genome sequence of Corynebacterium casei LMG S-19264T (=DSM 44701T), isolated from a smear-ripened cheese.</title>
        <authorList>
            <consortium name="US DOE Joint Genome Institute (JGI-PGF)"/>
            <person name="Walter F."/>
            <person name="Albersmeier A."/>
            <person name="Kalinowski J."/>
            <person name="Ruckert C."/>
        </authorList>
    </citation>
    <scope>NUCLEOTIDE SEQUENCE</scope>
    <source>
        <strain evidence="7">KCTC 22169</strain>
    </source>
</reference>
<evidence type="ECO:0000256" key="4">
    <source>
        <dbReference type="ARBA" id="ARBA00023002"/>
    </source>
</evidence>
<dbReference type="SUPFAM" id="SSF51905">
    <property type="entry name" value="FAD/NAD(P)-binding domain"/>
    <property type="match status" value="2"/>
</dbReference>
<keyword evidence="8" id="KW-1185">Reference proteome</keyword>
<dbReference type="InterPro" id="IPR036188">
    <property type="entry name" value="FAD/NAD-bd_sf"/>
</dbReference>
<sequence length="402" mass="44027">MTDTTPEHIVVVGGGQAGGWVCKTLRREGYTGHLTVVADEPHDFYERPPLSKAALTDGAELPRLFPESEVNDLAIDWRRPNRAVRLNADTHELTLDNGDTLTYDKLVLATGARPRVPVPRWANMTGVLTLRNWQDAQRLKERLGSARQLAVVGGGWIGLEVAASARKLGLKVTVYELQPRLCGRSVGSEVSDALRRLHVDAGVTVRLDTGPIDLSENADEQLLVTTGSRTDGPFDLAIVGAGVEFNLDLARQAGLDIQQGVVVDDRGRTSDPDIFAAGDIAQHPHLGLCLQSWAYAQNQSMVVARALLGQDAHYDEPAWLWSDQHGANIQILGIAEDGSQCVVRDDKTGPVYFYLTPERRLSQLVAFNQPRAIKLGKRWLAAGRELDPDQLADPDFNLMSLK</sequence>
<keyword evidence="4" id="KW-0560">Oxidoreductase</keyword>
<dbReference type="RefSeq" id="WP_189607396.1">
    <property type="nucleotide sequence ID" value="NZ_BMXR01000002.1"/>
</dbReference>
<dbReference type="InterPro" id="IPR050446">
    <property type="entry name" value="FAD-oxidoreductase/Apoptosis"/>
</dbReference>
<dbReference type="Pfam" id="PF07992">
    <property type="entry name" value="Pyr_redox_2"/>
    <property type="match status" value="1"/>
</dbReference>
<dbReference type="GO" id="GO:0005737">
    <property type="term" value="C:cytoplasm"/>
    <property type="evidence" value="ECO:0007669"/>
    <property type="project" value="TreeGrafter"/>
</dbReference>
<dbReference type="EMBL" id="BMXR01000002">
    <property type="protein sequence ID" value="GGX45165.1"/>
    <property type="molecule type" value="Genomic_DNA"/>
</dbReference>
<comment type="cofactor">
    <cofactor evidence="1">
        <name>FAD</name>
        <dbReference type="ChEBI" id="CHEBI:57692"/>
    </cofactor>
</comment>
<organism evidence="7 8">
    <name type="scientific">Saccharospirillum salsuginis</name>
    <dbReference type="NCBI Taxonomy" id="418750"/>
    <lineage>
        <taxon>Bacteria</taxon>
        <taxon>Pseudomonadati</taxon>
        <taxon>Pseudomonadota</taxon>
        <taxon>Gammaproteobacteria</taxon>
        <taxon>Oceanospirillales</taxon>
        <taxon>Saccharospirillaceae</taxon>
        <taxon>Saccharospirillum</taxon>
    </lineage>
</organism>
<evidence type="ECO:0000256" key="1">
    <source>
        <dbReference type="ARBA" id="ARBA00001974"/>
    </source>
</evidence>
<evidence type="ECO:0000313" key="7">
    <source>
        <dbReference type="EMBL" id="GGX45165.1"/>
    </source>
</evidence>
<dbReference type="AlphaFoldDB" id="A0A918N6V8"/>
<evidence type="ECO:0000259" key="5">
    <source>
        <dbReference type="Pfam" id="PF07992"/>
    </source>
</evidence>
<dbReference type="Proteomes" id="UP000626148">
    <property type="component" value="Unassembled WGS sequence"/>
</dbReference>
<reference evidence="7" key="2">
    <citation type="submission" date="2020-09" db="EMBL/GenBank/DDBJ databases">
        <authorList>
            <person name="Sun Q."/>
            <person name="Kim S."/>
        </authorList>
    </citation>
    <scope>NUCLEOTIDE SEQUENCE</scope>
    <source>
        <strain evidence="7">KCTC 22169</strain>
    </source>
</reference>
<feature type="domain" description="Reductase C-terminal" evidence="6">
    <location>
        <begin position="319"/>
        <end position="401"/>
    </location>
</feature>
<dbReference type="SUPFAM" id="SSF55424">
    <property type="entry name" value="FAD/NAD-linked reductases, dimerisation (C-terminal) domain"/>
    <property type="match status" value="1"/>
</dbReference>
<keyword evidence="2" id="KW-0285">Flavoprotein</keyword>
<evidence type="ECO:0000259" key="6">
    <source>
        <dbReference type="Pfam" id="PF14759"/>
    </source>
</evidence>